<keyword evidence="3" id="KW-1185">Reference proteome</keyword>
<keyword evidence="1" id="KW-0472">Membrane</keyword>
<feature type="transmembrane region" description="Helical" evidence="1">
    <location>
        <begin position="118"/>
        <end position="139"/>
    </location>
</feature>
<dbReference type="EMBL" id="VRUR01000001">
    <property type="protein sequence ID" value="TXN37812.1"/>
    <property type="molecule type" value="Genomic_DNA"/>
</dbReference>
<keyword evidence="1" id="KW-0812">Transmembrane</keyword>
<evidence type="ECO:0000256" key="1">
    <source>
        <dbReference type="SAM" id="Phobius"/>
    </source>
</evidence>
<feature type="transmembrane region" description="Helical" evidence="1">
    <location>
        <begin position="6"/>
        <end position="28"/>
    </location>
</feature>
<dbReference type="Proteomes" id="UP000321456">
    <property type="component" value="Unassembled WGS sequence"/>
</dbReference>
<organism evidence="2 3">
    <name type="scientific">Flagellimonas hymeniacidonis</name>
    <dbReference type="NCBI Taxonomy" id="2603628"/>
    <lineage>
        <taxon>Bacteria</taxon>
        <taxon>Pseudomonadati</taxon>
        <taxon>Bacteroidota</taxon>
        <taxon>Flavobacteriia</taxon>
        <taxon>Flavobacteriales</taxon>
        <taxon>Flavobacteriaceae</taxon>
        <taxon>Flagellimonas</taxon>
    </lineage>
</organism>
<evidence type="ECO:0000313" key="3">
    <source>
        <dbReference type="Proteomes" id="UP000321456"/>
    </source>
</evidence>
<evidence type="ECO:0000313" key="2">
    <source>
        <dbReference type="EMBL" id="TXN37812.1"/>
    </source>
</evidence>
<dbReference type="RefSeq" id="WP_147742101.1">
    <property type="nucleotide sequence ID" value="NZ_VRUR01000001.1"/>
</dbReference>
<comment type="caution">
    <text evidence="2">The sequence shown here is derived from an EMBL/GenBank/DDBJ whole genome shotgun (WGS) entry which is preliminary data.</text>
</comment>
<reference evidence="2 3" key="1">
    <citation type="submission" date="2019-08" db="EMBL/GenBank/DDBJ databases">
        <title>Professor.</title>
        <authorList>
            <person name="Park J.S."/>
        </authorList>
    </citation>
    <scope>NUCLEOTIDE SEQUENCE [LARGE SCALE GENOMIC DNA]</scope>
    <source>
        <strain evidence="2 3">176CP5-101</strain>
    </source>
</reference>
<accession>A0A5C8V7V6</accession>
<dbReference type="AlphaFoldDB" id="A0A5C8V7V6"/>
<keyword evidence="1" id="KW-1133">Transmembrane helix</keyword>
<sequence>MSKTKWHMWVLLYWFFFLLGGFLMYSAYNQYNKTELLLEKGIRTTAKVTQLIPYQSDDGTTYAPVFEFKDRQKNVHSFESTIKSRPAAYDIGQNIKIVYDGRNKTHVKTISFWGLYRWSIILGMIASPFLILGGSYLWYTYF</sequence>
<protein>
    <submittedName>
        <fullName evidence="2">DUF3592 domain-containing protein</fullName>
    </submittedName>
</protein>
<gene>
    <name evidence="2" type="ORF">FVB32_05850</name>
</gene>
<name>A0A5C8V7V6_9FLAO</name>
<proteinExistence type="predicted"/>